<dbReference type="eggNOG" id="ENOG502ST1T">
    <property type="taxonomic scope" value="Eukaryota"/>
</dbReference>
<accession>C8V506</accession>
<dbReference type="EMBL" id="BN001302">
    <property type="protein sequence ID" value="CBF74648.1"/>
    <property type="molecule type" value="Genomic_DNA"/>
</dbReference>
<organism evidence="1 2">
    <name type="scientific">Emericella nidulans (strain FGSC A4 / ATCC 38163 / CBS 112.46 / NRRL 194 / M139)</name>
    <name type="common">Aspergillus nidulans</name>
    <dbReference type="NCBI Taxonomy" id="227321"/>
    <lineage>
        <taxon>Eukaryota</taxon>
        <taxon>Fungi</taxon>
        <taxon>Dikarya</taxon>
        <taxon>Ascomycota</taxon>
        <taxon>Pezizomycotina</taxon>
        <taxon>Eurotiomycetes</taxon>
        <taxon>Eurotiomycetidae</taxon>
        <taxon>Eurotiales</taxon>
        <taxon>Aspergillaceae</taxon>
        <taxon>Aspergillus</taxon>
        <taxon>Aspergillus subgen. Nidulantes</taxon>
    </lineage>
</organism>
<evidence type="ECO:0000313" key="2">
    <source>
        <dbReference type="Proteomes" id="UP000000560"/>
    </source>
</evidence>
<protein>
    <submittedName>
        <fullName evidence="1">Uncharacterized protein</fullName>
    </submittedName>
</protein>
<reference evidence="2" key="2">
    <citation type="journal article" date="2009" name="Fungal Genet. Biol.">
        <title>The 2008 update of the Aspergillus nidulans genome annotation: a community effort.</title>
        <authorList>
            <person name="Wortman J.R."/>
            <person name="Gilsenan J.M."/>
            <person name="Joardar V."/>
            <person name="Deegan J."/>
            <person name="Clutterbuck J."/>
            <person name="Andersen M.R."/>
            <person name="Archer D."/>
            <person name="Bencina M."/>
            <person name="Braus G."/>
            <person name="Coutinho P."/>
            <person name="von Dohren H."/>
            <person name="Doonan J."/>
            <person name="Driessen A.J."/>
            <person name="Durek P."/>
            <person name="Espeso E."/>
            <person name="Fekete E."/>
            <person name="Flipphi M."/>
            <person name="Estrada C.G."/>
            <person name="Geysens S."/>
            <person name="Goldman G."/>
            <person name="de Groot P.W."/>
            <person name="Hansen K."/>
            <person name="Harris S.D."/>
            <person name="Heinekamp T."/>
            <person name="Helmstaedt K."/>
            <person name="Henrissat B."/>
            <person name="Hofmann G."/>
            <person name="Homan T."/>
            <person name="Horio T."/>
            <person name="Horiuchi H."/>
            <person name="James S."/>
            <person name="Jones M."/>
            <person name="Karaffa L."/>
            <person name="Karanyi Z."/>
            <person name="Kato M."/>
            <person name="Keller N."/>
            <person name="Kelly D.E."/>
            <person name="Kiel J.A."/>
            <person name="Kim J.M."/>
            <person name="van der Klei I.J."/>
            <person name="Klis F.M."/>
            <person name="Kovalchuk A."/>
            <person name="Krasevec N."/>
            <person name="Kubicek C.P."/>
            <person name="Liu B."/>
            <person name="Maccabe A."/>
            <person name="Meyer V."/>
            <person name="Mirabito P."/>
            <person name="Miskei M."/>
            <person name="Mos M."/>
            <person name="Mullins J."/>
            <person name="Nelson D.R."/>
            <person name="Nielsen J."/>
            <person name="Oakley B.R."/>
            <person name="Osmani S.A."/>
            <person name="Pakula T."/>
            <person name="Paszewski A."/>
            <person name="Paulsen I."/>
            <person name="Pilsyk S."/>
            <person name="Pocsi I."/>
            <person name="Punt P.J."/>
            <person name="Ram A.F."/>
            <person name="Ren Q."/>
            <person name="Robellet X."/>
            <person name="Robson G."/>
            <person name="Seiboth B."/>
            <person name="van Solingen P."/>
            <person name="Specht T."/>
            <person name="Sun J."/>
            <person name="Taheri-Talesh N."/>
            <person name="Takeshita N."/>
            <person name="Ussery D."/>
            <person name="vanKuyk P.A."/>
            <person name="Visser H."/>
            <person name="van de Vondervoort P.J."/>
            <person name="de Vries R.P."/>
            <person name="Walton J."/>
            <person name="Xiang X."/>
            <person name="Xiong Y."/>
            <person name="Zeng A.P."/>
            <person name="Brandt B.W."/>
            <person name="Cornell M.J."/>
            <person name="van den Hondel C.A."/>
            <person name="Visser J."/>
            <person name="Oliver S.G."/>
            <person name="Turner G."/>
        </authorList>
    </citation>
    <scope>GENOME REANNOTATION</scope>
    <source>
        <strain evidence="2">FGSC A4 / ATCC 38163 / CBS 112.46 / NRRL 194 / M139</strain>
    </source>
</reference>
<evidence type="ECO:0000313" key="1">
    <source>
        <dbReference type="EMBL" id="CBF74648.1"/>
    </source>
</evidence>
<dbReference type="KEGG" id="ani:ANIA_04127"/>
<dbReference type="VEuPathDB" id="FungiDB:AN4127"/>
<dbReference type="AlphaFoldDB" id="C8V506"/>
<dbReference type="Proteomes" id="UP000000560">
    <property type="component" value="Chromosome II"/>
</dbReference>
<gene>
    <name evidence="1" type="ORF">ANIA_04127</name>
</gene>
<proteinExistence type="predicted"/>
<dbReference type="GeneID" id="2873545"/>
<reference evidence="2" key="1">
    <citation type="journal article" date="2005" name="Nature">
        <title>Sequencing of Aspergillus nidulans and comparative analysis with A. fumigatus and A. oryzae.</title>
        <authorList>
            <person name="Galagan J.E."/>
            <person name="Calvo S.E."/>
            <person name="Cuomo C."/>
            <person name="Ma L.J."/>
            <person name="Wortman J.R."/>
            <person name="Batzoglou S."/>
            <person name="Lee S.I."/>
            <person name="Basturkmen M."/>
            <person name="Spevak C.C."/>
            <person name="Clutterbuck J."/>
            <person name="Kapitonov V."/>
            <person name="Jurka J."/>
            <person name="Scazzocchio C."/>
            <person name="Farman M."/>
            <person name="Butler J."/>
            <person name="Purcell S."/>
            <person name="Harris S."/>
            <person name="Braus G.H."/>
            <person name="Draht O."/>
            <person name="Busch S."/>
            <person name="D'Enfert C."/>
            <person name="Bouchier C."/>
            <person name="Goldman G.H."/>
            <person name="Bell-Pedersen D."/>
            <person name="Griffiths-Jones S."/>
            <person name="Doonan J.H."/>
            <person name="Yu J."/>
            <person name="Vienken K."/>
            <person name="Pain A."/>
            <person name="Freitag M."/>
            <person name="Selker E.U."/>
            <person name="Archer D.B."/>
            <person name="Penalva M.A."/>
            <person name="Oakley B.R."/>
            <person name="Momany M."/>
            <person name="Tanaka T."/>
            <person name="Kumagai T."/>
            <person name="Asai K."/>
            <person name="Machida M."/>
            <person name="Nierman W.C."/>
            <person name="Denning D.W."/>
            <person name="Caddick M."/>
            <person name="Hynes M."/>
            <person name="Paoletti M."/>
            <person name="Fischer R."/>
            <person name="Miller B."/>
            <person name="Dyer P."/>
            <person name="Sachs M.S."/>
            <person name="Osmani S.A."/>
            <person name="Birren B.W."/>
        </authorList>
    </citation>
    <scope>NUCLEOTIDE SEQUENCE [LARGE SCALE GENOMIC DNA]</scope>
    <source>
        <strain evidence="2">FGSC A4 / ATCC 38163 / CBS 112.46 / NRRL 194 / M139</strain>
    </source>
</reference>
<dbReference type="OrthoDB" id="3880401at2759"/>
<sequence length="231" mass="25376">MGEKHIPEHLYHVLFTTSHIHNNPFNVVEKVRVPGTYISLSAAKAAAHSCLFDAGYEQEWFETYESRASQTDKETSVSRLASEAGLMVYAKAPDGTIFRVRIRNTPNDAGLTSDLPDGRVSVPLYYVIQASVEYSGDEGSLMRDIDVQHTSTSYEKARELASKVLLSPADGITKESFAEYSEAGPNETDCGYGENVIVHAASDYGTNYLVSVVKTQELKAVSIAEAAMRIR</sequence>
<keyword evidence="2" id="KW-1185">Reference proteome</keyword>
<dbReference type="OMA" id="THHKHGK"/>
<dbReference type="RefSeq" id="XP_050467356.1">
    <property type="nucleotide sequence ID" value="XM_050611317.1"/>
</dbReference>
<name>C8V506_EMENI</name>
<dbReference type="HOGENOM" id="CLU_082183_0_0_1"/>
<dbReference type="InParanoid" id="C8V506"/>